<reference evidence="2" key="2">
    <citation type="submission" date="2005-06" db="EMBL/GenBank/DDBJ databases">
        <title>Sequencing of the draft genome and assembly of Crocosphaera watsonii WH 8501.</title>
        <authorList>
            <consortium name="US DOE Joint Genome Institute (JGI-PGF)"/>
            <person name="Copeland A."/>
            <person name="Lucas S."/>
            <person name="Lapidus A."/>
            <person name="Barry K."/>
            <person name="Detter C."/>
            <person name="Glavina T."/>
            <person name="Hammon N."/>
            <person name="Israni S."/>
            <person name="Pitluck S."/>
            <person name="Richardson P."/>
        </authorList>
    </citation>
    <scope>NUCLEOTIDE SEQUENCE [LARGE SCALE GENOMIC DNA]</scope>
    <source>
        <strain evidence="2">WH 8501</strain>
    </source>
</reference>
<dbReference type="GO" id="GO:0003677">
    <property type="term" value="F:DNA binding"/>
    <property type="evidence" value="ECO:0007669"/>
    <property type="project" value="InterPro"/>
</dbReference>
<dbReference type="GO" id="GO:0004803">
    <property type="term" value="F:transposase activity"/>
    <property type="evidence" value="ECO:0007669"/>
    <property type="project" value="InterPro"/>
</dbReference>
<dbReference type="GO" id="GO:0006313">
    <property type="term" value="P:DNA transposition"/>
    <property type="evidence" value="ECO:0007669"/>
    <property type="project" value="InterPro"/>
</dbReference>
<dbReference type="PANTHER" id="PTHR33360:SF2">
    <property type="entry name" value="TRANSPOSASE FOR INSERTION SEQUENCE ELEMENT IS200"/>
    <property type="match status" value="1"/>
</dbReference>
<name>Q4C7A6_CROWT</name>
<dbReference type="SMART" id="SM01321">
    <property type="entry name" value="Y1_Tnp"/>
    <property type="match status" value="1"/>
</dbReference>
<evidence type="ECO:0000259" key="1">
    <source>
        <dbReference type="SMART" id="SM01321"/>
    </source>
</evidence>
<dbReference type="Proteomes" id="UP000003922">
    <property type="component" value="Unassembled WGS sequence"/>
</dbReference>
<dbReference type="EMBL" id="AADV02000003">
    <property type="protein sequence ID" value="EAM51712.1"/>
    <property type="molecule type" value="Genomic_DNA"/>
</dbReference>
<organism evidence="2 3">
    <name type="scientific">Crocosphaera watsonii WH 8501</name>
    <dbReference type="NCBI Taxonomy" id="165597"/>
    <lineage>
        <taxon>Bacteria</taxon>
        <taxon>Bacillati</taxon>
        <taxon>Cyanobacteriota</taxon>
        <taxon>Cyanophyceae</taxon>
        <taxon>Oscillatoriophycideae</taxon>
        <taxon>Chroococcales</taxon>
        <taxon>Aphanothecaceae</taxon>
        <taxon>Crocosphaera</taxon>
    </lineage>
</organism>
<dbReference type="Gene3D" id="3.30.70.1290">
    <property type="entry name" value="Transposase IS200-like"/>
    <property type="match status" value="1"/>
</dbReference>
<dbReference type="OrthoDB" id="9793729at2"/>
<accession>Q4C7A6</accession>
<dbReference type="Pfam" id="PF01797">
    <property type="entry name" value="Y1_Tnp"/>
    <property type="match status" value="1"/>
</dbReference>
<dbReference type="InterPro" id="IPR036515">
    <property type="entry name" value="Transposase_17_sf"/>
</dbReference>
<comment type="caution">
    <text evidence="2">The sequence shown here is derived from an EMBL/GenBank/DDBJ whole genome shotgun (WGS) entry which is preliminary data.</text>
</comment>
<sequence>MNNSYSKENRSVYLLTVHIVLVTKYRRKVITNDLLSRLQRIFTDTCSKWDCRLVEFNGETDHVHLLVEFNPKVQLSKFIANLKTVSSRLIRKDYSEHLTKFYGQKSVFWTGSYFVATCGGVTIEQLKQYVEKQQSPAL</sequence>
<proteinExistence type="predicted"/>
<dbReference type="KEGG" id="cwa:CwatDRAFT_5235"/>
<dbReference type="PANTHER" id="PTHR33360">
    <property type="entry name" value="TRANSPOSASE FOR INSERTION SEQUENCE ELEMENT IS200"/>
    <property type="match status" value="1"/>
</dbReference>
<protein>
    <submittedName>
        <fullName evidence="2">Transposase IS200-like</fullName>
    </submittedName>
</protein>
<reference evidence="2" key="3">
    <citation type="submission" date="2016-12" db="EMBL/GenBank/DDBJ databases">
        <title>Annotation of the draft genome assembly of Crocosphaera watsonii WH 8501.</title>
        <authorList>
            <consortium name="US DOE Joint Genome Institute (JGI-ORNL)"/>
            <person name="Larimer F."/>
            <person name="Land M."/>
        </authorList>
    </citation>
    <scope>NUCLEOTIDE SEQUENCE</scope>
    <source>
        <strain evidence="2">WH 8501</strain>
    </source>
</reference>
<feature type="domain" description="Transposase IS200-like" evidence="1">
    <location>
        <begin position="12"/>
        <end position="133"/>
    </location>
</feature>
<dbReference type="InterPro" id="IPR002686">
    <property type="entry name" value="Transposase_17"/>
</dbReference>
<dbReference type="RefSeq" id="WP_007304353.1">
    <property type="nucleotide sequence ID" value="NZ_CAWLGH010000321.1"/>
</dbReference>
<dbReference type="SUPFAM" id="SSF143422">
    <property type="entry name" value="Transposase IS200-like"/>
    <property type="match status" value="1"/>
</dbReference>
<evidence type="ECO:0000313" key="3">
    <source>
        <dbReference type="Proteomes" id="UP000003922"/>
    </source>
</evidence>
<gene>
    <name evidence="2" type="ORF">CwatDRAFT_5235</name>
</gene>
<keyword evidence="3" id="KW-1185">Reference proteome</keyword>
<dbReference type="NCBIfam" id="NF033573">
    <property type="entry name" value="transpos_IS200"/>
    <property type="match status" value="1"/>
</dbReference>
<reference evidence="2" key="1">
    <citation type="submission" date="2004-02" db="EMBL/GenBank/DDBJ databases">
        <authorList>
            <consortium name="DOE Joint Genome Institute"/>
        </authorList>
    </citation>
    <scope>NUCLEOTIDE SEQUENCE [LARGE SCALE GENOMIC DNA]</scope>
    <source>
        <strain evidence="2">WH 8501</strain>
    </source>
</reference>
<dbReference type="AlphaFoldDB" id="Q4C7A6"/>
<evidence type="ECO:0000313" key="2">
    <source>
        <dbReference type="EMBL" id="EAM51712.1"/>
    </source>
</evidence>